<comment type="caution">
    <text evidence="1">The sequence shown here is derived from an EMBL/GenBank/DDBJ whole genome shotgun (WGS) entry which is preliminary data.</text>
</comment>
<dbReference type="Proteomes" id="UP000886800">
    <property type="component" value="Unassembled WGS sequence"/>
</dbReference>
<protein>
    <submittedName>
        <fullName evidence="1">Uncharacterized protein</fullName>
    </submittedName>
</protein>
<evidence type="ECO:0000313" key="1">
    <source>
        <dbReference type="EMBL" id="HIX66297.1"/>
    </source>
</evidence>
<name>A0A9D2B8L7_9FIRM</name>
<sequence length="186" mass="20190">MSLFARTAQLGCYRLGPQDAVTRELWVLQQGLEGAAGWQKRLEALPFPQRWDPQRQRLLCRLRGLTVPEGCTSAQLAQAAQLAWQAIPPEPQAVCAALEQLGVAGAALTEDPAGLTVQLEGEPGGFLPQRQAVEAFVQGLLPAGVVLKRENPPLTWALFDSLGNTVAQLEEKNLTWAQLDAYGQQP</sequence>
<proteinExistence type="predicted"/>
<evidence type="ECO:0000313" key="2">
    <source>
        <dbReference type="Proteomes" id="UP000886800"/>
    </source>
</evidence>
<reference evidence="1" key="2">
    <citation type="submission" date="2021-04" db="EMBL/GenBank/DDBJ databases">
        <authorList>
            <person name="Gilroy R."/>
        </authorList>
    </citation>
    <scope>NUCLEOTIDE SEQUENCE</scope>
    <source>
        <strain evidence="1">CHK188-5543</strain>
    </source>
</reference>
<gene>
    <name evidence="1" type="ORF">H9736_08625</name>
</gene>
<dbReference type="AlphaFoldDB" id="A0A9D2B8L7"/>
<organism evidence="1 2">
    <name type="scientific">Candidatus Anaerotruncus excrementipullorum</name>
    <dbReference type="NCBI Taxonomy" id="2838465"/>
    <lineage>
        <taxon>Bacteria</taxon>
        <taxon>Bacillati</taxon>
        <taxon>Bacillota</taxon>
        <taxon>Clostridia</taxon>
        <taxon>Eubacteriales</taxon>
        <taxon>Oscillospiraceae</taxon>
        <taxon>Anaerotruncus</taxon>
    </lineage>
</organism>
<accession>A0A9D2B8L7</accession>
<dbReference type="EMBL" id="DXES01000180">
    <property type="protein sequence ID" value="HIX66297.1"/>
    <property type="molecule type" value="Genomic_DNA"/>
</dbReference>
<reference evidence="1" key="1">
    <citation type="journal article" date="2021" name="PeerJ">
        <title>Extensive microbial diversity within the chicken gut microbiome revealed by metagenomics and culture.</title>
        <authorList>
            <person name="Gilroy R."/>
            <person name="Ravi A."/>
            <person name="Getino M."/>
            <person name="Pursley I."/>
            <person name="Horton D.L."/>
            <person name="Alikhan N.F."/>
            <person name="Baker D."/>
            <person name="Gharbi K."/>
            <person name="Hall N."/>
            <person name="Watson M."/>
            <person name="Adriaenssens E.M."/>
            <person name="Foster-Nyarko E."/>
            <person name="Jarju S."/>
            <person name="Secka A."/>
            <person name="Antonio M."/>
            <person name="Oren A."/>
            <person name="Chaudhuri R.R."/>
            <person name="La Ragione R."/>
            <person name="Hildebrand F."/>
            <person name="Pallen M.J."/>
        </authorList>
    </citation>
    <scope>NUCLEOTIDE SEQUENCE</scope>
    <source>
        <strain evidence="1">CHK188-5543</strain>
    </source>
</reference>